<dbReference type="GO" id="GO:0000184">
    <property type="term" value="P:nuclear-transcribed mRNA catabolic process, nonsense-mediated decay"/>
    <property type="evidence" value="ECO:0007669"/>
    <property type="project" value="UniProtKB-KW"/>
</dbReference>
<feature type="region of interest" description="Disordered" evidence="13">
    <location>
        <begin position="279"/>
        <end position="319"/>
    </location>
</feature>
<gene>
    <name evidence="15" type="ORF">BN946_scf185015.g118</name>
</gene>
<dbReference type="AlphaFoldDB" id="A0A060SNN1"/>
<dbReference type="GO" id="GO:0005737">
    <property type="term" value="C:cytoplasm"/>
    <property type="evidence" value="ECO:0007669"/>
    <property type="project" value="UniProtKB-SubCell"/>
</dbReference>
<keyword evidence="10" id="KW-0866">Nonsense-mediated mRNA decay</keyword>
<evidence type="ECO:0000256" key="1">
    <source>
        <dbReference type="ARBA" id="ARBA00004123"/>
    </source>
</evidence>
<feature type="compositionally biased region" description="Low complexity" evidence="13">
    <location>
        <begin position="342"/>
        <end position="364"/>
    </location>
</feature>
<dbReference type="EMBL" id="CCBP010000123">
    <property type="protein sequence ID" value="CDO73789.1"/>
    <property type="molecule type" value="Genomic_DNA"/>
</dbReference>
<evidence type="ECO:0000256" key="12">
    <source>
        <dbReference type="ARBA" id="ARBA00023242"/>
    </source>
</evidence>
<comment type="subcellular location">
    <subcellularLocation>
        <location evidence="2">Cytoplasm</location>
    </subcellularLocation>
    <subcellularLocation>
        <location evidence="1">Nucleus</location>
    </subcellularLocation>
</comment>
<feature type="compositionally biased region" description="Polar residues" evidence="13">
    <location>
        <begin position="216"/>
        <end position="236"/>
    </location>
</feature>
<feature type="compositionally biased region" description="Low complexity" evidence="13">
    <location>
        <begin position="777"/>
        <end position="787"/>
    </location>
</feature>
<dbReference type="InterPro" id="IPR018545">
    <property type="entry name" value="Btz_dom"/>
</dbReference>
<feature type="compositionally biased region" description="Polar residues" evidence="13">
    <location>
        <begin position="788"/>
        <end position="797"/>
    </location>
</feature>
<dbReference type="Pfam" id="PF09405">
    <property type="entry name" value="Btz"/>
    <property type="match status" value="1"/>
</dbReference>
<dbReference type="HOGENOM" id="CLU_007059_0_0_1"/>
<feature type="compositionally biased region" description="Basic residues" evidence="13">
    <location>
        <begin position="25"/>
        <end position="36"/>
    </location>
</feature>
<evidence type="ECO:0000313" key="16">
    <source>
        <dbReference type="Proteomes" id="UP000029665"/>
    </source>
</evidence>
<keyword evidence="16" id="KW-1185">Reference proteome</keyword>
<feature type="domain" description="Btz" evidence="14">
    <location>
        <begin position="212"/>
        <end position="349"/>
    </location>
</feature>
<feature type="compositionally biased region" description="Basic and acidic residues" evidence="13">
    <location>
        <begin position="752"/>
        <end position="767"/>
    </location>
</feature>
<dbReference type="OrthoDB" id="3361414at2759"/>
<accession>A0A060SNN1</accession>
<evidence type="ECO:0000256" key="2">
    <source>
        <dbReference type="ARBA" id="ARBA00004496"/>
    </source>
</evidence>
<dbReference type="GO" id="GO:0008380">
    <property type="term" value="P:RNA splicing"/>
    <property type="evidence" value="ECO:0007669"/>
    <property type="project" value="UniProtKB-KW"/>
</dbReference>
<dbReference type="GO" id="GO:0035145">
    <property type="term" value="C:exon-exon junction complex"/>
    <property type="evidence" value="ECO:0007669"/>
    <property type="project" value="InterPro"/>
</dbReference>
<evidence type="ECO:0000259" key="14">
    <source>
        <dbReference type="Pfam" id="PF09405"/>
    </source>
</evidence>
<keyword evidence="8" id="KW-0810">Translation regulation</keyword>
<dbReference type="GO" id="GO:0051028">
    <property type="term" value="P:mRNA transport"/>
    <property type="evidence" value="ECO:0007669"/>
    <property type="project" value="UniProtKB-KW"/>
</dbReference>
<protein>
    <recommendedName>
        <fullName evidence="14">Btz domain-containing protein</fullName>
    </recommendedName>
</protein>
<evidence type="ECO:0000256" key="11">
    <source>
        <dbReference type="ARBA" id="ARBA00023187"/>
    </source>
</evidence>
<feature type="region of interest" description="Disordered" evidence="13">
    <location>
        <begin position="868"/>
        <end position="890"/>
    </location>
</feature>
<feature type="region of interest" description="Disordered" evidence="13">
    <location>
        <begin position="746"/>
        <end position="824"/>
    </location>
</feature>
<reference evidence="15" key="1">
    <citation type="submission" date="2014-01" db="EMBL/GenBank/DDBJ databases">
        <title>The genome of the white-rot fungus Pycnoporus cinnabarinus: a basidiomycete model with a versatile arsenal for lignocellulosic biomass breakdown.</title>
        <authorList>
            <person name="Levasseur A."/>
            <person name="Lomascolo A."/>
            <person name="Ruiz-Duenas F.J."/>
            <person name="Uzan E."/>
            <person name="Piumi F."/>
            <person name="Kues U."/>
            <person name="Ram A.F.J."/>
            <person name="Murat C."/>
            <person name="Haon M."/>
            <person name="Benoit I."/>
            <person name="Arfi Y."/>
            <person name="Chevret D."/>
            <person name="Drula E."/>
            <person name="Kwon M.J."/>
            <person name="Gouret P."/>
            <person name="Lesage-Meessen L."/>
            <person name="Lombard V."/>
            <person name="Mariette J."/>
            <person name="Noirot C."/>
            <person name="Park J."/>
            <person name="Patyshakuliyeva A."/>
            <person name="Wieneger R.A.B."/>
            <person name="Wosten H.A.B."/>
            <person name="Martin F."/>
            <person name="Coutinho P.M."/>
            <person name="de Vries R."/>
            <person name="Martinez A.T."/>
            <person name="Klopp C."/>
            <person name="Pontarotti P."/>
            <person name="Henrissat B."/>
            <person name="Record E."/>
        </authorList>
    </citation>
    <scope>NUCLEOTIDE SEQUENCE [LARGE SCALE GENOMIC DNA]</scope>
    <source>
        <strain evidence="15">BRFM137</strain>
    </source>
</reference>
<keyword evidence="11" id="KW-0508">mRNA splicing</keyword>
<feature type="compositionally biased region" description="Basic residues" evidence="13">
    <location>
        <begin position="164"/>
        <end position="176"/>
    </location>
</feature>
<feature type="region of interest" description="Disordered" evidence="13">
    <location>
        <begin position="601"/>
        <end position="650"/>
    </location>
</feature>
<evidence type="ECO:0000256" key="7">
    <source>
        <dbReference type="ARBA" id="ARBA00022816"/>
    </source>
</evidence>
<dbReference type="GO" id="GO:0006417">
    <property type="term" value="P:regulation of translation"/>
    <property type="evidence" value="ECO:0007669"/>
    <property type="project" value="UniProtKB-KW"/>
</dbReference>
<evidence type="ECO:0000256" key="6">
    <source>
        <dbReference type="ARBA" id="ARBA00022664"/>
    </source>
</evidence>
<dbReference type="Proteomes" id="UP000029665">
    <property type="component" value="Unassembled WGS sequence"/>
</dbReference>
<dbReference type="STRING" id="5643.A0A060SNN1"/>
<feature type="compositionally biased region" description="Polar residues" evidence="13">
    <location>
        <begin position="808"/>
        <end position="817"/>
    </location>
</feature>
<keyword evidence="5" id="KW-0963">Cytoplasm</keyword>
<feature type="compositionally biased region" description="Polar residues" evidence="13">
    <location>
        <begin position="532"/>
        <end position="565"/>
    </location>
</feature>
<feature type="compositionally biased region" description="Polar residues" evidence="13">
    <location>
        <begin position="1"/>
        <end position="10"/>
    </location>
</feature>
<keyword evidence="9" id="KW-0694">RNA-binding</keyword>
<feature type="compositionally biased region" description="Basic and acidic residues" evidence="13">
    <location>
        <begin position="49"/>
        <end position="64"/>
    </location>
</feature>
<feature type="compositionally biased region" description="Low complexity" evidence="13">
    <location>
        <begin position="193"/>
        <end position="207"/>
    </location>
</feature>
<evidence type="ECO:0000313" key="15">
    <source>
        <dbReference type="EMBL" id="CDO73789.1"/>
    </source>
</evidence>
<keyword evidence="7" id="KW-0509">mRNA transport</keyword>
<feature type="compositionally biased region" description="Basic residues" evidence="13">
    <location>
        <begin position="871"/>
        <end position="882"/>
    </location>
</feature>
<evidence type="ECO:0000256" key="3">
    <source>
        <dbReference type="ARBA" id="ARBA00009548"/>
    </source>
</evidence>
<feature type="region of interest" description="Disordered" evidence="13">
    <location>
        <begin position="1"/>
        <end position="114"/>
    </location>
</feature>
<feature type="compositionally biased region" description="Low complexity" evidence="13">
    <location>
        <begin position="82"/>
        <end position="92"/>
    </location>
</feature>
<keyword evidence="12" id="KW-0539">Nucleus</keyword>
<evidence type="ECO:0000256" key="4">
    <source>
        <dbReference type="ARBA" id="ARBA00022448"/>
    </source>
</evidence>
<proteinExistence type="inferred from homology"/>
<feature type="compositionally biased region" description="Polar residues" evidence="13">
    <location>
        <begin position="604"/>
        <end position="617"/>
    </location>
</feature>
<evidence type="ECO:0000256" key="13">
    <source>
        <dbReference type="SAM" id="MobiDB-lite"/>
    </source>
</evidence>
<keyword evidence="6" id="KW-0507">mRNA processing</keyword>
<dbReference type="GO" id="GO:0006397">
    <property type="term" value="P:mRNA processing"/>
    <property type="evidence" value="ECO:0007669"/>
    <property type="project" value="UniProtKB-KW"/>
</dbReference>
<feature type="region of interest" description="Disordered" evidence="13">
    <location>
        <begin position="334"/>
        <end position="364"/>
    </location>
</feature>
<organism evidence="15 16">
    <name type="scientific">Pycnoporus cinnabarinus</name>
    <name type="common">Cinnabar-red polypore</name>
    <name type="synonym">Trametes cinnabarina</name>
    <dbReference type="NCBI Taxonomy" id="5643"/>
    <lineage>
        <taxon>Eukaryota</taxon>
        <taxon>Fungi</taxon>
        <taxon>Dikarya</taxon>
        <taxon>Basidiomycota</taxon>
        <taxon>Agaricomycotina</taxon>
        <taxon>Agaricomycetes</taxon>
        <taxon>Polyporales</taxon>
        <taxon>Polyporaceae</taxon>
        <taxon>Trametes</taxon>
    </lineage>
</organism>
<feature type="region of interest" description="Disordered" evidence="13">
    <location>
        <begin position="148"/>
        <end position="245"/>
    </location>
</feature>
<feature type="region of interest" description="Disordered" evidence="13">
    <location>
        <begin position="526"/>
        <end position="572"/>
    </location>
</feature>
<comment type="caution">
    <text evidence="15">The sequence shown here is derived from an EMBL/GenBank/DDBJ whole genome shotgun (WGS) entry which is preliminary data.</text>
</comment>
<sequence length="890" mass="97530">MPTAVAASSSDSRKPIERSMSNPIPKRRRPVKRRGRAKDEFESDDDIEREVRTDSETDDDHSSIDSESDSESSSDDLHADAQSEVVTPSTTQSPPPVELASLPNGSSKDGAGSHAAIFADTTNWAEMVADEAANGASSLPVIDFADMDSARLESQPRASSPAPRSRKNHKSGKKAALRATSAPPRPAVPPTSEGVVAAVVNAEETVASTLREREPSQSSAAGRSRNQSARQAYQQRLESDPSFVPKVGEFWGHDDRLLDKELRSLSGWWRGRWQSRGRARGGLGFRGRGRGFYAQPGFSHEEGSRNGEPPIEQDDVPPVERQWTHDGFEEMKKRDERRCALQEQQQQQRQQEQTHTGPVRGFGFRGRGFVPARGRGGFGRGGVVSPANSLHPLSNVAMGERVWYAQKPEKMWTKQHDIFLYQDMDTKPRPGLGPGVKVKLPGSKEPTIVRLPRRSFAARAAAKREPMPAAQDDGEHTFTVRLPSRGGQEKAAEEVPAVPEVLATTGEEISIDEIFTVRPHLVPNRRVDLAPSPTTSTTVTEGSQRQVASEKSSLPVKSSPTTSHAVSEETRNPLEQIIVPAIPVDDGRTSPSPIIQEIILRYPPTTSEDGNSGTAPATTEEPRPQRPAPPMLHPLQTSFSPVPQTTPPPYGSPYAYGPALPPGVAVNHQGMAYEYATGRPVYIQPTPPPMFTPRPMMHTHHPSLAMPFVPSHLRHHSVASPEYMAHPHTPPVPAFIDPVTGVPIFAPPRQSSRIEIRAPTDAAEGKKSSRSSHHRSALSTSSVTASANENEQSQSYYPAQEGEASAQDGASDQQHQQPPDEYSQAPQMEPAMAYAPYPQAYYYPEQYGYGPYVDMSQQVMPYEAYAPSEHHNHHHSHSHSHSHSQPVVYY</sequence>
<keyword evidence="4" id="KW-0813">Transport</keyword>
<dbReference type="OMA" id="YYYPEQY"/>
<name>A0A060SNN1_PYCCI</name>
<evidence type="ECO:0000256" key="9">
    <source>
        <dbReference type="ARBA" id="ARBA00022884"/>
    </source>
</evidence>
<evidence type="ECO:0000256" key="5">
    <source>
        <dbReference type="ARBA" id="ARBA00022490"/>
    </source>
</evidence>
<evidence type="ECO:0000256" key="10">
    <source>
        <dbReference type="ARBA" id="ARBA00023161"/>
    </source>
</evidence>
<dbReference type="GO" id="GO:0003729">
    <property type="term" value="F:mRNA binding"/>
    <property type="evidence" value="ECO:0007669"/>
    <property type="project" value="InterPro"/>
</dbReference>
<evidence type="ECO:0000256" key="8">
    <source>
        <dbReference type="ARBA" id="ARBA00022845"/>
    </source>
</evidence>
<comment type="similarity">
    <text evidence="3">Belongs to the CASC3 family.</text>
</comment>